<proteinExistence type="predicted"/>
<dbReference type="Proteomes" id="UP000193144">
    <property type="component" value="Unassembled WGS sequence"/>
</dbReference>
<comment type="caution">
    <text evidence="2">The sequence shown here is derived from an EMBL/GenBank/DDBJ whole genome shotgun (WGS) entry which is preliminary data.</text>
</comment>
<accession>A0A1Y2A7R1</accession>
<organism evidence="2 3">
    <name type="scientific">Clohesyomyces aquaticus</name>
    <dbReference type="NCBI Taxonomy" id="1231657"/>
    <lineage>
        <taxon>Eukaryota</taxon>
        <taxon>Fungi</taxon>
        <taxon>Dikarya</taxon>
        <taxon>Ascomycota</taxon>
        <taxon>Pezizomycotina</taxon>
        <taxon>Dothideomycetes</taxon>
        <taxon>Pleosporomycetidae</taxon>
        <taxon>Pleosporales</taxon>
        <taxon>Lindgomycetaceae</taxon>
        <taxon>Clohesyomyces</taxon>
    </lineage>
</organism>
<gene>
    <name evidence="2" type="ORF">BCR34DRAFT_320673</name>
</gene>
<feature type="signal peptide" evidence="1">
    <location>
        <begin position="1"/>
        <end position="17"/>
    </location>
</feature>
<evidence type="ECO:0000256" key="1">
    <source>
        <dbReference type="SAM" id="SignalP"/>
    </source>
</evidence>
<name>A0A1Y2A7R1_9PLEO</name>
<protein>
    <submittedName>
        <fullName evidence="2">Uncharacterized protein</fullName>
    </submittedName>
</protein>
<feature type="chain" id="PRO_5012440641" evidence="1">
    <location>
        <begin position="18"/>
        <end position="163"/>
    </location>
</feature>
<sequence length="163" mass="16611">MRFSASILVSLPLLAAAAMRPAINYANPLLAPRDDTDPLHAYCSVDGKDPKDCGQGWCCYYYEECRAGTDGQDYPFCMDMQETSTGGQPFSVVALQFATTGIASVHASATAHASSAVTSTAHAGPTGTTATAAAASSTGAASNNKVGVALSFGMIAGFAGMLV</sequence>
<keyword evidence="1" id="KW-0732">Signal</keyword>
<dbReference type="EMBL" id="MCFA01000006">
    <property type="protein sequence ID" value="ORY18548.1"/>
    <property type="molecule type" value="Genomic_DNA"/>
</dbReference>
<dbReference type="OrthoDB" id="10537998at2759"/>
<keyword evidence="3" id="KW-1185">Reference proteome</keyword>
<evidence type="ECO:0000313" key="3">
    <source>
        <dbReference type="Proteomes" id="UP000193144"/>
    </source>
</evidence>
<dbReference type="AlphaFoldDB" id="A0A1Y2A7R1"/>
<reference evidence="2 3" key="1">
    <citation type="submission" date="2016-07" db="EMBL/GenBank/DDBJ databases">
        <title>Pervasive Adenine N6-methylation of Active Genes in Fungi.</title>
        <authorList>
            <consortium name="DOE Joint Genome Institute"/>
            <person name="Mondo S.J."/>
            <person name="Dannebaum R.O."/>
            <person name="Kuo R.C."/>
            <person name="Labutti K."/>
            <person name="Haridas S."/>
            <person name="Kuo A."/>
            <person name="Salamov A."/>
            <person name="Ahrendt S.R."/>
            <person name="Lipzen A."/>
            <person name="Sullivan W."/>
            <person name="Andreopoulos W.B."/>
            <person name="Clum A."/>
            <person name="Lindquist E."/>
            <person name="Daum C."/>
            <person name="Ramamoorthy G.K."/>
            <person name="Gryganskyi A."/>
            <person name="Culley D."/>
            <person name="Magnuson J.K."/>
            <person name="James T.Y."/>
            <person name="O'Malley M.A."/>
            <person name="Stajich J.E."/>
            <person name="Spatafora J.W."/>
            <person name="Visel A."/>
            <person name="Grigoriev I.V."/>
        </authorList>
    </citation>
    <scope>NUCLEOTIDE SEQUENCE [LARGE SCALE GENOMIC DNA]</scope>
    <source>
        <strain evidence="2 3">CBS 115471</strain>
    </source>
</reference>
<evidence type="ECO:0000313" key="2">
    <source>
        <dbReference type="EMBL" id="ORY18548.1"/>
    </source>
</evidence>